<sequence length="102" mass="11917">MNISLEGNPIASCGWEYSTKTDGIINEDYDEYITNNNGLYGSGGIYTWKFLALKEGTTEITFRYSQPWEKEKVYEIKTYICTVDKELNIFIKEKYLVILLYI</sequence>
<evidence type="ECO:0000256" key="2">
    <source>
        <dbReference type="ARBA" id="ARBA00022704"/>
    </source>
</evidence>
<dbReference type="Pfam" id="PF09394">
    <property type="entry name" value="Inhibitor_I42"/>
    <property type="match status" value="1"/>
</dbReference>
<keyword evidence="1" id="KW-0646">Protease inhibitor</keyword>
<dbReference type="OrthoDB" id="5637at2"/>
<dbReference type="PANTHER" id="PTHR36530">
    <property type="entry name" value="INHIBITOR OF CYSTEINE PEPTIDASE"/>
    <property type="match status" value="1"/>
</dbReference>
<evidence type="ECO:0000313" key="4">
    <source>
        <dbReference type="EMBL" id="PEG29964.1"/>
    </source>
</evidence>
<accession>A0A2A7MDY7</accession>
<dbReference type="EMBL" id="PDCJ01000002">
    <property type="protein sequence ID" value="PEG29964.1"/>
    <property type="molecule type" value="Genomic_DNA"/>
</dbReference>
<gene>
    <name evidence="4" type="ORF">CQ394_15095</name>
</gene>
<name>A0A2A7MDY7_9CLOT</name>
<dbReference type="Proteomes" id="UP000220840">
    <property type="component" value="Unassembled WGS sequence"/>
</dbReference>
<dbReference type="Gene3D" id="2.60.40.2020">
    <property type="match status" value="1"/>
</dbReference>
<comment type="caution">
    <text evidence="4">The sequence shown here is derived from an EMBL/GenBank/DDBJ whole genome shotgun (WGS) entry which is preliminary data.</text>
</comment>
<proteinExistence type="predicted"/>
<keyword evidence="5" id="KW-1185">Reference proteome</keyword>
<evidence type="ECO:0000256" key="1">
    <source>
        <dbReference type="ARBA" id="ARBA00022690"/>
    </source>
</evidence>
<dbReference type="AlphaFoldDB" id="A0A2A7MDY7"/>
<evidence type="ECO:0000259" key="3">
    <source>
        <dbReference type="Pfam" id="PF09394"/>
    </source>
</evidence>
<protein>
    <recommendedName>
        <fullName evidence="3">Proteinase inhibitor I42 chagasin domain-containing protein</fullName>
    </recommendedName>
</protein>
<reference evidence="4 5" key="1">
    <citation type="submission" date="2017-10" db="EMBL/GenBank/DDBJ databases">
        <title>Effective Description of Clostridium neonatale sp. nov. linked to necrotizing enterocolitis in neonates and a clarification of species assignable to the genus Clostridium (Prazmowski 1880) emend. Lawson and Rainey 2016.</title>
        <authorList>
            <person name="Bernard K."/>
            <person name="Burdz T."/>
            <person name="Wiebe D."/>
            <person name="Balcewich B."/>
            <person name="Alfa M."/>
            <person name="Bernier A.-M."/>
        </authorList>
    </citation>
    <scope>NUCLEOTIDE SEQUENCE [LARGE SCALE GENOMIC DNA]</scope>
    <source>
        <strain evidence="4 5">LCDC99A005</strain>
    </source>
</reference>
<feature type="domain" description="Proteinase inhibitor I42 chagasin" evidence="3">
    <location>
        <begin position="1"/>
        <end position="83"/>
    </location>
</feature>
<dbReference type="SUPFAM" id="SSF141066">
    <property type="entry name" value="ICP-like"/>
    <property type="match status" value="1"/>
</dbReference>
<keyword evidence="2" id="KW-0789">Thiol protease inhibitor</keyword>
<organism evidence="4 5">
    <name type="scientific">Clostridium neonatale</name>
    <dbReference type="NCBI Taxonomy" id="137838"/>
    <lineage>
        <taxon>Bacteria</taxon>
        <taxon>Bacillati</taxon>
        <taxon>Bacillota</taxon>
        <taxon>Clostridia</taxon>
        <taxon>Eubacteriales</taxon>
        <taxon>Clostridiaceae</taxon>
        <taxon>Clostridium</taxon>
    </lineage>
</organism>
<dbReference type="PANTHER" id="PTHR36530:SF1">
    <property type="entry name" value="AMOEBIASIN-1"/>
    <property type="match status" value="1"/>
</dbReference>
<evidence type="ECO:0000313" key="5">
    <source>
        <dbReference type="Proteomes" id="UP000220840"/>
    </source>
</evidence>
<dbReference type="RefSeq" id="WP_083498722.1">
    <property type="nucleotide sequence ID" value="NZ_CAKJVD010000019.1"/>
</dbReference>
<dbReference type="InterPro" id="IPR052781">
    <property type="entry name" value="Cys_protease_inhibitor_I42"/>
</dbReference>
<dbReference type="InterPro" id="IPR036331">
    <property type="entry name" value="Chagasin-like_sf"/>
</dbReference>
<dbReference type="InterPro" id="IPR018990">
    <property type="entry name" value="Prot_inh_I42_chagasin"/>
</dbReference>
<dbReference type="GO" id="GO:0004869">
    <property type="term" value="F:cysteine-type endopeptidase inhibitor activity"/>
    <property type="evidence" value="ECO:0007669"/>
    <property type="project" value="UniProtKB-KW"/>
</dbReference>